<organism evidence="2 3">
    <name type="scientific">Tanacetum coccineum</name>
    <dbReference type="NCBI Taxonomy" id="301880"/>
    <lineage>
        <taxon>Eukaryota</taxon>
        <taxon>Viridiplantae</taxon>
        <taxon>Streptophyta</taxon>
        <taxon>Embryophyta</taxon>
        <taxon>Tracheophyta</taxon>
        <taxon>Spermatophyta</taxon>
        <taxon>Magnoliopsida</taxon>
        <taxon>eudicotyledons</taxon>
        <taxon>Gunneridae</taxon>
        <taxon>Pentapetalae</taxon>
        <taxon>asterids</taxon>
        <taxon>campanulids</taxon>
        <taxon>Asterales</taxon>
        <taxon>Asteraceae</taxon>
        <taxon>Asteroideae</taxon>
        <taxon>Anthemideae</taxon>
        <taxon>Anthemidinae</taxon>
        <taxon>Tanacetum</taxon>
    </lineage>
</organism>
<gene>
    <name evidence="2" type="ORF">Tco_1111203</name>
</gene>
<sequence>MAANQAIEYAPQCGDLTVESLVFHNNNVMVLSDEGKNPLILDYKTLVESTRLDYAKGTYVSHPSPEAMKAKLAKIVLDGNYSSTEQVNSIQQLITYCLLIRTQVDIGEIIYSDLDEKLGSPPAILSNSNFSKDPSKVTLIELTASMIAGPEASEAISKKRKKPKSKKPTPKTQVTPSSVPTEDFKKTQSVSLGQTAHPQDTERNIQPTVKGFHSPLDEGTRKSQPLPEGTTTDPKDSGGNVQPADKELPSTVSNEGTVKTTPLPEGPHGDKGSKGFKPPANMEPLTTHVADPSRTDAKYQVDQTQSTRLRYRSLTKNKGETSSELEPDNQTLLLSTAVDVQALLLSDEELMKESEDDPESSHAQNIESDSDSSCLEALNKYDNIYRRSVGKHEEVVASYADLKSEIKGFHDVSYKVHKGTKAAFSTYEKLLVKFQARYGKDAEKILGSLKVIQDAVKEDPALNKKVIEAIETYTKNSTNLTELLSLIKSFNFHGLKSSVESLQASALRQDEHLAEWAKSSTSMAWNLGPRLTSIESTQVALRSEISFLKQDTSEIKSIITEIFIAFKGQSSLAPSSSVPTTTLAITEEPAIPISTVKPITRTNPEIALIESSSRPSLADTILEIPIPQPTGPVIDLTPPEQPKSPPVVPKANKGKGVAIEEPTMKLVPASKEVYQDPNELIRVPYETHGKTYQITNDEIQAHMDKEEKIKKAAEEAKLSAMSKPELIKVVQEEASKEGVDPKIFSSAKGGH</sequence>
<feature type="compositionally biased region" description="Low complexity" evidence="1">
    <location>
        <begin position="170"/>
        <end position="181"/>
    </location>
</feature>
<comment type="caution">
    <text evidence="2">The sequence shown here is derived from an EMBL/GenBank/DDBJ whole genome shotgun (WGS) entry which is preliminary data.</text>
</comment>
<keyword evidence="3" id="KW-1185">Reference proteome</keyword>
<feature type="compositionally biased region" description="Basic residues" evidence="1">
    <location>
        <begin position="158"/>
        <end position="169"/>
    </location>
</feature>
<feature type="region of interest" description="Disordered" evidence="1">
    <location>
        <begin position="351"/>
        <end position="372"/>
    </location>
</feature>
<reference evidence="2" key="1">
    <citation type="journal article" date="2022" name="Int. J. Mol. Sci.">
        <title>Draft Genome of Tanacetum Coccineum: Genomic Comparison of Closely Related Tanacetum-Family Plants.</title>
        <authorList>
            <person name="Yamashiro T."/>
            <person name="Shiraishi A."/>
            <person name="Nakayama K."/>
            <person name="Satake H."/>
        </authorList>
    </citation>
    <scope>NUCLEOTIDE SEQUENCE</scope>
</reference>
<feature type="compositionally biased region" description="Polar residues" evidence="1">
    <location>
        <begin position="187"/>
        <end position="198"/>
    </location>
</feature>
<feature type="compositionally biased region" description="Polar residues" evidence="1">
    <location>
        <begin position="250"/>
        <end position="260"/>
    </location>
</feature>
<name>A0ABQ5IME8_9ASTR</name>
<feature type="region of interest" description="Disordered" evidence="1">
    <location>
        <begin position="152"/>
        <end position="304"/>
    </location>
</feature>
<protein>
    <submittedName>
        <fullName evidence="2">Uncharacterized protein</fullName>
    </submittedName>
</protein>
<accession>A0ABQ5IME8</accession>
<reference evidence="2" key="2">
    <citation type="submission" date="2022-01" db="EMBL/GenBank/DDBJ databases">
        <authorList>
            <person name="Yamashiro T."/>
            <person name="Shiraishi A."/>
            <person name="Satake H."/>
            <person name="Nakayama K."/>
        </authorList>
    </citation>
    <scope>NUCLEOTIDE SEQUENCE</scope>
</reference>
<feature type="compositionally biased region" description="Polar residues" evidence="1">
    <location>
        <begin position="361"/>
        <end position="372"/>
    </location>
</feature>
<evidence type="ECO:0000313" key="2">
    <source>
        <dbReference type="EMBL" id="GJU00865.1"/>
    </source>
</evidence>
<evidence type="ECO:0000256" key="1">
    <source>
        <dbReference type="SAM" id="MobiDB-lite"/>
    </source>
</evidence>
<proteinExistence type="predicted"/>
<dbReference type="Proteomes" id="UP001151760">
    <property type="component" value="Unassembled WGS sequence"/>
</dbReference>
<evidence type="ECO:0000313" key="3">
    <source>
        <dbReference type="Proteomes" id="UP001151760"/>
    </source>
</evidence>
<dbReference type="EMBL" id="BQNB010020906">
    <property type="protein sequence ID" value="GJU00865.1"/>
    <property type="molecule type" value="Genomic_DNA"/>
</dbReference>